<dbReference type="FunCoup" id="I2GWI4">
    <property type="interactions" value="160"/>
</dbReference>
<dbReference type="GO" id="GO:0043130">
    <property type="term" value="F:ubiquitin binding"/>
    <property type="evidence" value="ECO:0007669"/>
    <property type="project" value="TreeGrafter"/>
</dbReference>
<dbReference type="GO" id="GO:0005811">
    <property type="term" value="C:lipid droplet"/>
    <property type="evidence" value="ECO:0007669"/>
    <property type="project" value="EnsemblFungi"/>
</dbReference>
<gene>
    <name evidence="2" type="primary">TBLA0A06950</name>
    <name evidence="2" type="ORF">TBLA_0A06950</name>
</gene>
<dbReference type="OMA" id="FYMFIEL"/>
<dbReference type="STRING" id="1071380.I2GWI4"/>
<dbReference type="OrthoDB" id="1026733at2759"/>
<name>I2GWI4_HENB6</name>
<proteinExistence type="predicted"/>
<dbReference type="GO" id="GO:0005886">
    <property type="term" value="C:plasma membrane"/>
    <property type="evidence" value="ECO:0007669"/>
    <property type="project" value="EnsemblFungi"/>
</dbReference>
<dbReference type="GO" id="GO:0030674">
    <property type="term" value="F:protein-macromolecule adaptor activity"/>
    <property type="evidence" value="ECO:0007669"/>
    <property type="project" value="EnsemblFungi"/>
</dbReference>
<dbReference type="AlphaFoldDB" id="I2GWI4"/>
<feature type="compositionally biased region" description="Acidic residues" evidence="1">
    <location>
        <begin position="646"/>
        <end position="658"/>
    </location>
</feature>
<dbReference type="RefSeq" id="XP_004178005.1">
    <property type="nucleotide sequence ID" value="XM_004177957.1"/>
</dbReference>
<evidence type="ECO:0000313" key="2">
    <source>
        <dbReference type="EMBL" id="CCH58486.1"/>
    </source>
</evidence>
<dbReference type="KEGG" id="tbl:TBLA_0A06950"/>
<dbReference type="PANTHER" id="PTHR23322">
    <property type="entry name" value="FAS-ASSOCIATED PROTEIN"/>
    <property type="match status" value="1"/>
</dbReference>
<dbReference type="GO" id="GO:0036503">
    <property type="term" value="P:ERAD pathway"/>
    <property type="evidence" value="ECO:0007669"/>
    <property type="project" value="EnsemblFungi"/>
</dbReference>
<dbReference type="InterPro" id="IPR050730">
    <property type="entry name" value="UBX_domain-protein"/>
</dbReference>
<keyword evidence="3" id="KW-1185">Reference proteome</keyword>
<reference evidence="2 3" key="1">
    <citation type="journal article" date="2011" name="Proc. Natl. Acad. Sci. U.S.A.">
        <title>Evolutionary erosion of yeast sex chromosomes by mating-type switching accidents.</title>
        <authorList>
            <person name="Gordon J.L."/>
            <person name="Armisen D."/>
            <person name="Proux-Wera E."/>
            <person name="Oheigeartaigh S.S."/>
            <person name="Byrne K.P."/>
            <person name="Wolfe K.H."/>
        </authorList>
    </citation>
    <scope>NUCLEOTIDE SEQUENCE [LARGE SCALE GENOMIC DNA]</scope>
    <source>
        <strain evidence="3">ATCC 34711 / CBS 6284 / DSM 70876 / NBRC 10599 / NRRL Y-10934 / UCD 77-7</strain>
    </source>
</reference>
<protein>
    <submittedName>
        <fullName evidence="2">Uncharacterized protein</fullName>
    </submittedName>
</protein>
<dbReference type="GO" id="GO:0072671">
    <property type="term" value="P:mitochondria-associated ubiquitin-dependent protein catabolic process"/>
    <property type="evidence" value="ECO:0007669"/>
    <property type="project" value="EnsemblFungi"/>
</dbReference>
<dbReference type="GeneID" id="14493308"/>
<evidence type="ECO:0000313" key="3">
    <source>
        <dbReference type="Proteomes" id="UP000002866"/>
    </source>
</evidence>
<organism evidence="2 3">
    <name type="scientific">Henningerozyma blattae (strain ATCC 34711 / CBS 6284 / DSM 70876 / NBRC 10599 / NRRL Y-10934 / UCD 77-7)</name>
    <name type="common">Yeast</name>
    <name type="synonym">Tetrapisispora blattae</name>
    <dbReference type="NCBI Taxonomy" id="1071380"/>
    <lineage>
        <taxon>Eukaryota</taxon>
        <taxon>Fungi</taxon>
        <taxon>Dikarya</taxon>
        <taxon>Ascomycota</taxon>
        <taxon>Saccharomycotina</taxon>
        <taxon>Saccharomycetes</taxon>
        <taxon>Saccharomycetales</taxon>
        <taxon>Saccharomycetaceae</taxon>
        <taxon>Henningerozyma</taxon>
    </lineage>
</organism>
<dbReference type="GO" id="GO:0034982">
    <property type="term" value="P:mitochondrial protein processing"/>
    <property type="evidence" value="ECO:0007669"/>
    <property type="project" value="EnsemblFungi"/>
</dbReference>
<feature type="compositionally biased region" description="Basic and acidic residues" evidence="1">
    <location>
        <begin position="659"/>
        <end position="671"/>
    </location>
</feature>
<dbReference type="CDD" id="cd14273">
    <property type="entry name" value="UBA_TAP-C_like"/>
    <property type="match status" value="1"/>
</dbReference>
<accession>I2GWI4</accession>
<dbReference type="GO" id="GO:0005739">
    <property type="term" value="C:mitochondrion"/>
    <property type="evidence" value="ECO:0007669"/>
    <property type="project" value="GOC"/>
</dbReference>
<dbReference type="EMBL" id="HE806316">
    <property type="protein sequence ID" value="CCH58486.1"/>
    <property type="molecule type" value="Genomic_DNA"/>
</dbReference>
<dbReference type="InParanoid" id="I2GWI4"/>
<dbReference type="GO" id="GO:0000837">
    <property type="term" value="C:Doa10p ubiquitin ligase complex"/>
    <property type="evidence" value="ECO:0007669"/>
    <property type="project" value="EnsemblFungi"/>
</dbReference>
<sequence>MPLVEHGLQNFHLSHEEEDKLNQFQMITTFPEDELPLIIKLLQNHSWNLEAALGRYFDGTWKNNTLFETETPPPTMSTQFTEASPISSSPNIPASNIGAPEVPERVPSLMSSNRFSATPFILSQSNLIPRLPKVTALPSNFKSQKAQFLGINKGSATIWNFWNISHQNANTNNPLILVLILVPNFLFKLFSNVFGILWNILTFGFRNSLNTDKIKVFSTPKRPSPSDEIVPISEILPTLIEDETKLSRVTKLCVENETSKLEFNDALKICKDEFKYLLLILVGDMEPLKKKNADNQMGGTSSNNGLPVREMDVNSRKFISAVLSDTRSLDLLEEHKDEMIIYLRTIHDFEPWLVAKQLRVKYTPECILIGNVLSSTESLNGVTRASVLSRLRVSSVTRFCNSLKVTFDRFSPELVVSRTEMNELKLAREIKEAQNAAYEESLRQDQIKEHDRKVEQDKQLKQIRTIKLNNTMTELFWLKNTIKFLLEKEDVCTTTEKLATIQIRNSQGVRFIEKFSGNTTPLDIYITVGIRQYLKDFSKNKDNWLQLTRNKIRELSNDSDVLCFKDLKDFDSGEEKENNLNLEQLVKIIDKDWIKFEFELGQPYEVKLSFDLISPYPKYELPSSLNKELKEIPQLWPNGSLMIEEIGNEEEDESDIAGDVDRTSEKNNSED</sequence>
<feature type="region of interest" description="Disordered" evidence="1">
    <location>
        <begin position="71"/>
        <end position="92"/>
    </location>
</feature>
<dbReference type="Pfam" id="PF14555">
    <property type="entry name" value="UBA_4"/>
    <property type="match status" value="1"/>
</dbReference>
<dbReference type="HOGENOM" id="CLU_414514_0_0_1"/>
<feature type="region of interest" description="Disordered" evidence="1">
    <location>
        <begin position="645"/>
        <end position="671"/>
    </location>
</feature>
<feature type="compositionally biased region" description="Low complexity" evidence="1">
    <location>
        <begin position="83"/>
        <end position="92"/>
    </location>
</feature>
<dbReference type="PANTHER" id="PTHR23322:SF1">
    <property type="entry name" value="FAS-ASSOCIATED FACTOR 2"/>
    <property type="match status" value="1"/>
</dbReference>
<dbReference type="GO" id="GO:0000839">
    <property type="term" value="C:Hrd1p ubiquitin ligase ERAD-L complex"/>
    <property type="evidence" value="ECO:0007669"/>
    <property type="project" value="EnsemblFungi"/>
</dbReference>
<evidence type="ECO:0000256" key="1">
    <source>
        <dbReference type="SAM" id="MobiDB-lite"/>
    </source>
</evidence>
<dbReference type="Proteomes" id="UP000002866">
    <property type="component" value="Chromosome 1"/>
</dbReference>
<dbReference type="Gene3D" id="1.10.8.10">
    <property type="entry name" value="DNA helicase RuvA subunit, C-terminal domain"/>
    <property type="match status" value="1"/>
</dbReference>
<dbReference type="eggNOG" id="KOG1363">
    <property type="taxonomic scope" value="Eukaryota"/>
</dbReference>
<dbReference type="GO" id="GO:0034389">
    <property type="term" value="P:lipid droplet organization"/>
    <property type="evidence" value="ECO:0007669"/>
    <property type="project" value="EnsemblFungi"/>
</dbReference>